<dbReference type="Gene3D" id="3.40.228.10">
    <property type="entry name" value="Dimethylsulfoxide Reductase, domain 2"/>
    <property type="match status" value="1"/>
</dbReference>
<keyword evidence="13" id="KW-1185">Reference proteome</keyword>
<dbReference type="NCBIfam" id="NF012032">
    <property type="entry name" value="PRK15488.1"/>
    <property type="match status" value="1"/>
</dbReference>
<dbReference type="GO" id="GO:0043546">
    <property type="term" value="F:molybdopterin cofactor binding"/>
    <property type="evidence" value="ECO:0007669"/>
    <property type="project" value="InterPro"/>
</dbReference>
<keyword evidence="9" id="KW-0408">Iron</keyword>
<evidence type="ECO:0000256" key="4">
    <source>
        <dbReference type="ARBA" id="ARBA00022485"/>
    </source>
</evidence>
<comment type="cofactor">
    <cofactor evidence="2">
        <name>[4Fe-4S] cluster</name>
        <dbReference type="ChEBI" id="CHEBI:49883"/>
    </cofactor>
</comment>
<keyword evidence="7" id="KW-0732">Signal</keyword>
<dbReference type="CDD" id="cd02778">
    <property type="entry name" value="MopB_CT_Thiosulfate-R-like"/>
    <property type="match status" value="1"/>
</dbReference>
<dbReference type="PROSITE" id="PS00490">
    <property type="entry name" value="MOLYBDOPTERIN_PROK_2"/>
    <property type="match status" value="1"/>
</dbReference>
<dbReference type="SMART" id="SM00926">
    <property type="entry name" value="Molybdop_Fe4S4"/>
    <property type="match status" value="1"/>
</dbReference>
<feature type="domain" description="4Fe-4S Mo/W bis-MGD-type" evidence="11">
    <location>
        <begin position="42"/>
        <end position="98"/>
    </location>
</feature>
<accession>A0A4R2FIP5</accession>
<dbReference type="InterPro" id="IPR006311">
    <property type="entry name" value="TAT_signal"/>
</dbReference>
<keyword evidence="5" id="KW-0500">Molybdenum</keyword>
<dbReference type="AlphaFoldDB" id="A0A4R2FIP5"/>
<evidence type="ECO:0000256" key="10">
    <source>
        <dbReference type="ARBA" id="ARBA00023014"/>
    </source>
</evidence>
<name>A0A4R2FIP5_9GAMM</name>
<dbReference type="Pfam" id="PF01568">
    <property type="entry name" value="Molydop_binding"/>
    <property type="match status" value="1"/>
</dbReference>
<organism evidence="12 13">
    <name type="scientific">Shewanella fodinae</name>
    <dbReference type="NCBI Taxonomy" id="552357"/>
    <lineage>
        <taxon>Bacteria</taxon>
        <taxon>Pseudomonadati</taxon>
        <taxon>Pseudomonadota</taxon>
        <taxon>Gammaproteobacteria</taxon>
        <taxon>Alteromonadales</taxon>
        <taxon>Shewanellaceae</taxon>
        <taxon>Shewanella</taxon>
    </lineage>
</organism>
<dbReference type="PROSITE" id="PS51318">
    <property type="entry name" value="TAT"/>
    <property type="match status" value="1"/>
</dbReference>
<dbReference type="InterPro" id="IPR006657">
    <property type="entry name" value="MoPterin_dinucl-bd_dom"/>
</dbReference>
<keyword evidence="4" id="KW-0004">4Fe-4S</keyword>
<dbReference type="InterPro" id="IPR006655">
    <property type="entry name" value="Mopterin_OxRdtase_prok_CS"/>
</dbReference>
<dbReference type="InterPro" id="IPR009010">
    <property type="entry name" value="Asp_de-COase-like_dom_sf"/>
</dbReference>
<dbReference type="CDD" id="cd02755">
    <property type="entry name" value="MopB_Thiosulfate-R-like"/>
    <property type="match status" value="1"/>
</dbReference>
<comment type="cofactor">
    <cofactor evidence="1">
        <name>Mo-bis(molybdopterin guanine dinucleotide)</name>
        <dbReference type="ChEBI" id="CHEBI:60539"/>
    </cofactor>
</comment>
<dbReference type="InterPro" id="IPR006656">
    <property type="entry name" value="Mopterin_OxRdtase"/>
</dbReference>
<dbReference type="PROSITE" id="PS51669">
    <property type="entry name" value="4FE4S_MOW_BIS_MGD"/>
    <property type="match status" value="1"/>
</dbReference>
<protein>
    <submittedName>
        <fullName evidence="12">Thiosulfate reductase alpha subunit apoprotein</fullName>
    </submittedName>
</protein>
<dbReference type="FunFam" id="2.20.25.90:FF:000005">
    <property type="entry name" value="Thiosulfate reductase PhsA"/>
    <property type="match status" value="1"/>
</dbReference>
<keyword evidence="6" id="KW-0479">Metal-binding</keyword>
<comment type="similarity">
    <text evidence="3">Belongs to the prokaryotic molybdopterin-containing oxidoreductase family.</text>
</comment>
<dbReference type="SUPFAM" id="SSF53706">
    <property type="entry name" value="Formate dehydrogenase/DMSO reductase, domains 1-3"/>
    <property type="match status" value="1"/>
</dbReference>
<evidence type="ECO:0000256" key="5">
    <source>
        <dbReference type="ARBA" id="ARBA00022505"/>
    </source>
</evidence>
<evidence type="ECO:0000313" key="13">
    <source>
        <dbReference type="Proteomes" id="UP000294832"/>
    </source>
</evidence>
<dbReference type="RefSeq" id="WP_133038506.1">
    <property type="nucleotide sequence ID" value="NZ_SLWF01000007.1"/>
</dbReference>
<gene>
    <name evidence="12" type="ORF">EDC91_107101</name>
</gene>
<dbReference type="Gene3D" id="2.40.40.20">
    <property type="match status" value="1"/>
</dbReference>
<dbReference type="Proteomes" id="UP000294832">
    <property type="component" value="Unassembled WGS sequence"/>
</dbReference>
<reference evidence="12 13" key="1">
    <citation type="submission" date="2019-03" db="EMBL/GenBank/DDBJ databases">
        <title>Freshwater and sediment microbial communities from various areas in North America, analyzing microbe dynamics in response to fracking.</title>
        <authorList>
            <person name="Lamendella R."/>
        </authorList>
    </citation>
    <scope>NUCLEOTIDE SEQUENCE [LARGE SCALE GENOMIC DNA]</scope>
    <source>
        <strain evidence="12 13">74A</strain>
    </source>
</reference>
<evidence type="ECO:0000256" key="9">
    <source>
        <dbReference type="ARBA" id="ARBA00023004"/>
    </source>
</evidence>
<dbReference type="GO" id="GO:0051539">
    <property type="term" value="F:4 iron, 4 sulfur cluster binding"/>
    <property type="evidence" value="ECO:0007669"/>
    <property type="project" value="UniProtKB-KW"/>
</dbReference>
<evidence type="ECO:0000256" key="2">
    <source>
        <dbReference type="ARBA" id="ARBA00001966"/>
    </source>
</evidence>
<dbReference type="OrthoDB" id="9815647at2"/>
<dbReference type="EMBL" id="SLWF01000007">
    <property type="protein sequence ID" value="TCN86351.1"/>
    <property type="molecule type" value="Genomic_DNA"/>
</dbReference>
<dbReference type="InterPro" id="IPR006963">
    <property type="entry name" value="Mopterin_OxRdtase_4Fe-4S_dom"/>
</dbReference>
<dbReference type="InterPro" id="IPR050612">
    <property type="entry name" value="Prok_Mopterin_Oxidored"/>
</dbReference>
<sequence length="759" mass="82706">MIKLDRRAFLKGAGATGASCALTGVIPGSIAAVGAPALSGSAEAVPSICEMCSTRCPISVRVVDGKTVFIQGNAEAKAFGGKVCARGGAGHSLLYDPQRIVKPMKRVGERGEGKWQTISWEQAYSEIATKLNELKSKYGPETVVFSSKSGSEHTHIFNMANAFGSPNTFTHLSTCPGGYEVAAHAIYGTKLKRDLSNSKFIINFGHNLYEGINMSETRALMTAQMDKHAKLVVFDPRFSVVASKADEWYPVRPGSDVAVALAISQVLIADNLYDKAFVERYVDGFEQFAAQVAGYTPEWAQQLSDVPAKDIRRIAHELAKAAPHAVVDFGHRSTFTPEEFELRRAIYAANVLIGNFERKGGLYTGKKASSYNKFAGAEVAPSLANPGVKIPKPEAKRIDQLDEQYALTWKMGGVYQSIIDTVETGKPYPIHGWVMTRTNPMQTVTDRSKVERVLKQMELVVCCDLYVSETAAFADYILPECTYLERDEEIADKSGKNPGYYVRQQVVDVIGEAKPAWQIFRELGIKLGLQAYYPWDNIQTLQLAQVNKDDALLKLIKTKGYVSYGKPLMLREPQMVADFVAAYPGARVADEDGTYGSAVKFKTPSGKIELYSAEVEAMAPGRGLIAYHDVKLKQPDELYFIQGKVAVHTNGATHNVPMLANLMSDNAVWIHPQTAAKYGINSGDSIRLTSSVGSEIGHALVTKGIRPDTVFAYMGFGSKNKELTRASGKGLHCGNLLPHATAPVCGMCVHTTGVKLEKA</sequence>
<keyword evidence="10" id="KW-0411">Iron-sulfur</keyword>
<comment type="caution">
    <text evidence="12">The sequence shown here is derived from an EMBL/GenBank/DDBJ whole genome shotgun (WGS) entry which is preliminary data.</text>
</comment>
<evidence type="ECO:0000256" key="3">
    <source>
        <dbReference type="ARBA" id="ARBA00010312"/>
    </source>
</evidence>
<dbReference type="SUPFAM" id="SSF50692">
    <property type="entry name" value="ADC-like"/>
    <property type="match status" value="1"/>
</dbReference>
<evidence type="ECO:0000313" key="12">
    <source>
        <dbReference type="EMBL" id="TCN86351.1"/>
    </source>
</evidence>
<keyword evidence="8" id="KW-0560">Oxidoreductase</keyword>
<evidence type="ECO:0000256" key="7">
    <source>
        <dbReference type="ARBA" id="ARBA00022729"/>
    </source>
</evidence>
<dbReference type="InterPro" id="IPR027467">
    <property type="entry name" value="MopterinOxRdtase_cofactor_BS"/>
</dbReference>
<dbReference type="GO" id="GO:0016491">
    <property type="term" value="F:oxidoreductase activity"/>
    <property type="evidence" value="ECO:0007669"/>
    <property type="project" value="UniProtKB-KW"/>
</dbReference>
<evidence type="ECO:0000256" key="1">
    <source>
        <dbReference type="ARBA" id="ARBA00001942"/>
    </source>
</evidence>
<dbReference type="PANTHER" id="PTHR43742">
    <property type="entry name" value="TRIMETHYLAMINE-N-OXIDE REDUCTASE"/>
    <property type="match status" value="1"/>
</dbReference>
<dbReference type="PROSITE" id="PS00551">
    <property type="entry name" value="MOLYBDOPTERIN_PROK_1"/>
    <property type="match status" value="1"/>
</dbReference>
<evidence type="ECO:0000256" key="6">
    <source>
        <dbReference type="ARBA" id="ARBA00022723"/>
    </source>
</evidence>
<dbReference type="PANTHER" id="PTHR43742:SF9">
    <property type="entry name" value="TETRATHIONATE REDUCTASE SUBUNIT A"/>
    <property type="match status" value="1"/>
</dbReference>
<dbReference type="Gene3D" id="2.20.25.90">
    <property type="entry name" value="ADC-like domains"/>
    <property type="match status" value="1"/>
</dbReference>
<dbReference type="GO" id="GO:0046872">
    <property type="term" value="F:metal ion binding"/>
    <property type="evidence" value="ECO:0007669"/>
    <property type="project" value="UniProtKB-KW"/>
</dbReference>
<dbReference type="Gene3D" id="3.40.50.740">
    <property type="match status" value="1"/>
</dbReference>
<dbReference type="Pfam" id="PF04879">
    <property type="entry name" value="Molybdop_Fe4S4"/>
    <property type="match status" value="1"/>
</dbReference>
<proteinExistence type="inferred from homology"/>
<evidence type="ECO:0000259" key="11">
    <source>
        <dbReference type="PROSITE" id="PS51669"/>
    </source>
</evidence>
<evidence type="ECO:0000256" key="8">
    <source>
        <dbReference type="ARBA" id="ARBA00023002"/>
    </source>
</evidence>
<dbReference type="Pfam" id="PF00384">
    <property type="entry name" value="Molybdopterin"/>
    <property type="match status" value="1"/>
</dbReference>